<dbReference type="EMBL" id="CP014223">
    <property type="protein sequence ID" value="AMJ40037.1"/>
    <property type="molecule type" value="Genomic_DNA"/>
</dbReference>
<protein>
    <recommendedName>
        <fullName evidence="3">TM2 domain protein</fullName>
    </recommendedName>
</protein>
<name>A0ABM5Y7J9_ANAPI</name>
<gene>
    <name evidence="1" type="ORF">CPRO_04280</name>
</gene>
<dbReference type="RefSeq" id="WP_066047337.1">
    <property type="nucleotide sequence ID" value="NZ_CP014223.1"/>
</dbReference>
<evidence type="ECO:0000313" key="1">
    <source>
        <dbReference type="EMBL" id="AMJ40037.1"/>
    </source>
</evidence>
<sequence>MEQEEQSTIEEQEQITEKEKRVSLLDTIAFFTGFGLCASHLCTGYGLRKGFFYGTELSPWRSGICQ</sequence>
<reference evidence="2" key="2">
    <citation type="submission" date="2016-01" db="EMBL/GenBank/DDBJ databases">
        <authorList>
            <person name="Poehlein A."/>
            <person name="Schlien K."/>
            <person name="Gottschalk G."/>
            <person name="Buckel W."/>
            <person name="Daniel R."/>
        </authorList>
    </citation>
    <scope>NUCLEOTIDE SEQUENCE [LARGE SCALE GENOMIC DNA]</scope>
    <source>
        <strain evidence="2">X2</strain>
    </source>
</reference>
<evidence type="ECO:0008006" key="3">
    <source>
        <dbReference type="Google" id="ProtNLM"/>
    </source>
</evidence>
<keyword evidence="2" id="KW-1185">Reference proteome</keyword>
<accession>A0ABM5Y7J9</accession>
<dbReference type="Proteomes" id="UP000068026">
    <property type="component" value="Chromosome"/>
</dbReference>
<evidence type="ECO:0000313" key="2">
    <source>
        <dbReference type="Proteomes" id="UP000068026"/>
    </source>
</evidence>
<proteinExistence type="predicted"/>
<organism evidence="1 2">
    <name type="scientific">Anaerotignum propionicum DSM 1682</name>
    <dbReference type="NCBI Taxonomy" id="991789"/>
    <lineage>
        <taxon>Bacteria</taxon>
        <taxon>Bacillati</taxon>
        <taxon>Bacillota</taxon>
        <taxon>Clostridia</taxon>
        <taxon>Lachnospirales</taxon>
        <taxon>Anaerotignaceae</taxon>
        <taxon>Anaerotignum</taxon>
    </lineage>
</organism>
<reference evidence="1 2" key="1">
    <citation type="journal article" date="2016" name="Genome Announc.">
        <title>Complete Genome Sequence of the Amino Acid-Fermenting Clostridium propionicum X2 (DSM 1682).</title>
        <authorList>
            <person name="Poehlein A."/>
            <person name="Schlien K."/>
            <person name="Chowdhury N.P."/>
            <person name="Gottschalk G."/>
            <person name="Buckel W."/>
            <person name="Daniel R."/>
        </authorList>
    </citation>
    <scope>NUCLEOTIDE SEQUENCE [LARGE SCALE GENOMIC DNA]</scope>
    <source>
        <strain evidence="1 2">X2</strain>
    </source>
</reference>